<dbReference type="InterPro" id="IPR002941">
    <property type="entry name" value="DNA_methylase_N4/N6"/>
</dbReference>
<dbReference type="GO" id="GO:0009007">
    <property type="term" value="F:site-specific DNA-methyltransferase (adenine-specific) activity"/>
    <property type="evidence" value="ECO:0007669"/>
    <property type="project" value="UniProtKB-EC"/>
</dbReference>
<dbReference type="Pfam" id="PF01555">
    <property type="entry name" value="N6_N4_Mtase"/>
    <property type="match status" value="2"/>
</dbReference>
<keyword evidence="2 11" id="KW-0489">Methyltransferase</keyword>
<dbReference type="GO" id="GO:0015667">
    <property type="term" value="F:site-specific DNA-methyltransferase (cytosine-N4-specific) activity"/>
    <property type="evidence" value="ECO:0007669"/>
    <property type="project" value="UniProtKB-EC"/>
</dbReference>
<sequence length="369" mass="43594">MTLPLNSDFTKYNDLNHLRRLDRIHPYPAKFPIDLALEFISKYTHDNDIVLDPFCGSGTTLLAAKYLNKNAFGFDVNYVAFLITQAKLLHLTKDDFLRLEQFRVQESDFLQYYENINHWFRSDCIQALSNIKTSINHLGRNKQSYKIFLNLIFSSIINLVSNQESDTRYASIDKKYLSENYVYEKFFEKLYGAIEIFTNVNIESSYTKQEVFLYNSKNLSHKTQKDSISLILTSPPYPNTYDYYLYHKHRMLWLDFNVKFSMQNEIGSRREYSSLKLPKEKFNSDLLEIFKECQIVLKDKGYIVLVMGDGKLQGEIYNAKEEILKLANTLCWTLIDYSYSELDKTSRSFMQSYRTKNKKEHILVFQKSC</sequence>
<evidence type="ECO:0000313" key="11">
    <source>
        <dbReference type="EMBL" id="TLD95813.1"/>
    </source>
</evidence>
<evidence type="ECO:0000259" key="9">
    <source>
        <dbReference type="Pfam" id="PF01555"/>
    </source>
</evidence>
<feature type="domain" description="DNA methylase N-4/N-6" evidence="9">
    <location>
        <begin position="228"/>
        <end position="368"/>
    </location>
</feature>
<dbReference type="REBASE" id="272434">
    <property type="entry name" value="M1.Hsa1416ORF7090P"/>
</dbReference>
<dbReference type="EMBL" id="JRMP02000001">
    <property type="protein sequence ID" value="TLD95813.1"/>
    <property type="molecule type" value="Genomic_DNA"/>
</dbReference>
<keyword evidence="5" id="KW-0680">Restriction system</keyword>
<keyword evidence="3 11" id="KW-0808">Transferase</keyword>
<reference evidence="11 12" key="1">
    <citation type="journal article" date="2014" name="Genome Announc.">
        <title>Draft genome sequences of eight enterohepatic helicobacter species isolated from both laboratory and wild rodents.</title>
        <authorList>
            <person name="Sheh A."/>
            <person name="Shen Z."/>
            <person name="Fox J.G."/>
        </authorList>
    </citation>
    <scope>NUCLEOTIDE SEQUENCE [LARGE SCALE GENOMIC DNA]</scope>
    <source>
        <strain evidence="11 12">MIT 97-6194</strain>
    </source>
</reference>
<dbReference type="Proteomes" id="UP000029714">
    <property type="component" value="Unassembled WGS sequence"/>
</dbReference>
<comment type="catalytic activity">
    <reaction evidence="8">
        <text>a 2'-deoxycytidine in DNA + S-adenosyl-L-methionine = an N(4)-methyl-2'-deoxycytidine in DNA + S-adenosyl-L-homocysteine + H(+)</text>
        <dbReference type="Rhea" id="RHEA:16857"/>
        <dbReference type="Rhea" id="RHEA-COMP:11369"/>
        <dbReference type="Rhea" id="RHEA-COMP:13674"/>
        <dbReference type="ChEBI" id="CHEBI:15378"/>
        <dbReference type="ChEBI" id="CHEBI:57856"/>
        <dbReference type="ChEBI" id="CHEBI:59789"/>
        <dbReference type="ChEBI" id="CHEBI:85452"/>
        <dbReference type="ChEBI" id="CHEBI:137933"/>
        <dbReference type="EC" id="2.1.1.113"/>
    </reaction>
</comment>
<dbReference type="PROSITE" id="PS00093">
    <property type="entry name" value="N4_MTASE"/>
    <property type="match status" value="1"/>
</dbReference>
<evidence type="ECO:0000256" key="7">
    <source>
        <dbReference type="ARBA" id="ARBA00047942"/>
    </source>
</evidence>
<keyword evidence="6" id="KW-0238">DNA-binding</keyword>
<dbReference type="AlphaFoldDB" id="A0A347VR64"/>
<dbReference type="STRING" id="1548018.LS64_01035"/>
<comment type="caution">
    <text evidence="11">The sequence shown here is derived from an EMBL/GenBank/DDBJ whole genome shotgun (WGS) entry which is preliminary data.</text>
</comment>
<keyword evidence="4" id="KW-0949">S-adenosyl-L-methionine</keyword>
<dbReference type="GO" id="GO:0009307">
    <property type="term" value="P:DNA restriction-modification system"/>
    <property type="evidence" value="ECO:0007669"/>
    <property type="project" value="UniProtKB-KW"/>
</dbReference>
<protein>
    <submittedName>
        <fullName evidence="11">Site-specific DNA-methyltransferase</fullName>
    </submittedName>
</protein>
<dbReference type="Gene3D" id="3.40.50.150">
    <property type="entry name" value="Vaccinia Virus protein VP39"/>
    <property type="match status" value="2"/>
</dbReference>
<comment type="catalytic activity">
    <reaction evidence="7">
        <text>a 2'-deoxyadenosine in DNA + S-adenosyl-L-methionine = an N(6)-methyl-2'-deoxyadenosine in DNA + S-adenosyl-L-homocysteine + H(+)</text>
        <dbReference type="Rhea" id="RHEA:15197"/>
        <dbReference type="Rhea" id="RHEA-COMP:12418"/>
        <dbReference type="Rhea" id="RHEA-COMP:12419"/>
        <dbReference type="ChEBI" id="CHEBI:15378"/>
        <dbReference type="ChEBI" id="CHEBI:57856"/>
        <dbReference type="ChEBI" id="CHEBI:59789"/>
        <dbReference type="ChEBI" id="CHEBI:90615"/>
        <dbReference type="ChEBI" id="CHEBI:90616"/>
        <dbReference type="EC" id="2.1.1.72"/>
    </reaction>
</comment>
<name>A0A347VR64_9HELI</name>
<dbReference type="InterPro" id="IPR002295">
    <property type="entry name" value="N4/N6-MTase_EcoPI_Mod-like"/>
</dbReference>
<evidence type="ECO:0000313" key="10">
    <source>
        <dbReference type="EMBL" id="MWV68664.1"/>
    </source>
</evidence>
<evidence type="ECO:0000256" key="1">
    <source>
        <dbReference type="ARBA" id="ARBA00010203"/>
    </source>
</evidence>
<evidence type="ECO:0000313" key="12">
    <source>
        <dbReference type="Proteomes" id="UP000029714"/>
    </source>
</evidence>
<gene>
    <name evidence="10" type="ORF">DCO61_01100</name>
    <name evidence="11" type="ORF">LS64_000110</name>
</gene>
<dbReference type="EMBL" id="QBIU01000001">
    <property type="protein sequence ID" value="MWV68664.1"/>
    <property type="molecule type" value="Genomic_DNA"/>
</dbReference>
<evidence type="ECO:0000313" key="13">
    <source>
        <dbReference type="Proteomes" id="UP000477070"/>
    </source>
</evidence>
<dbReference type="Proteomes" id="UP000477070">
    <property type="component" value="Unassembled WGS sequence"/>
</dbReference>
<dbReference type="InterPro" id="IPR029063">
    <property type="entry name" value="SAM-dependent_MTases_sf"/>
</dbReference>
<dbReference type="SUPFAM" id="SSF53335">
    <property type="entry name" value="S-adenosyl-L-methionine-dependent methyltransferases"/>
    <property type="match status" value="2"/>
</dbReference>
<reference evidence="10 13" key="4">
    <citation type="submission" date="2019-12" db="EMBL/GenBank/DDBJ databases">
        <title>Multi-Generational Helicobacter saguini Isolates.</title>
        <authorList>
            <person name="Mannion A."/>
            <person name="Shen Z."/>
            <person name="Fox J.G."/>
        </authorList>
    </citation>
    <scope>NUCLEOTIDE SEQUENCE [LARGE SCALE GENOMIC DNA]</scope>
    <source>
        <strain evidence="10">16-048</strain>
        <strain evidence="13">16-048 (F4)</strain>
    </source>
</reference>
<reference evidence="11" key="3">
    <citation type="submission" date="2018-04" db="EMBL/GenBank/DDBJ databases">
        <authorList>
            <person name="Sheh A."/>
            <person name="Shen Z."/>
            <person name="Mannion A.J."/>
            <person name="Fox J.G."/>
        </authorList>
    </citation>
    <scope>NUCLEOTIDE SEQUENCE</scope>
    <source>
        <strain evidence="11">MIT 97-6194</strain>
    </source>
</reference>
<dbReference type="PRINTS" id="PR00506">
    <property type="entry name" value="D21N6MTFRASE"/>
</dbReference>
<comment type="similarity">
    <text evidence="1">Belongs to the N(4)/N(6)-methyltransferase family. N(4) subfamily.</text>
</comment>
<evidence type="ECO:0000256" key="3">
    <source>
        <dbReference type="ARBA" id="ARBA00022679"/>
    </source>
</evidence>
<evidence type="ECO:0000256" key="8">
    <source>
        <dbReference type="ARBA" id="ARBA00049120"/>
    </source>
</evidence>
<dbReference type="RefSeq" id="WP_034569444.1">
    <property type="nucleotide sequence ID" value="NZ_JRMP02000001.1"/>
</dbReference>
<dbReference type="GO" id="GO:0003677">
    <property type="term" value="F:DNA binding"/>
    <property type="evidence" value="ECO:0007669"/>
    <property type="project" value="UniProtKB-KW"/>
</dbReference>
<reference evidence="11 12" key="2">
    <citation type="journal article" date="2016" name="Infect. Immun.">
        <title>Helicobacter saguini, a Novel Helicobacter Isolated from Cotton-Top Tamarins with Ulcerative Colitis, Has Proinflammatory Properties and Induces Typhlocolitis and Dysplasia in Gnotobiotic IL-10-/- Mice.</title>
        <authorList>
            <person name="Shen Z."/>
            <person name="Mannion A."/>
            <person name="Whary M.T."/>
            <person name="Muthupalani S."/>
            <person name="Sheh A."/>
            <person name="Feng Y."/>
            <person name="Gong G."/>
            <person name="Vandamme P."/>
            <person name="Holcombe H.R."/>
            <person name="Paster B.J."/>
            <person name="Fox J.G."/>
        </authorList>
    </citation>
    <scope>NUCLEOTIDE SEQUENCE [LARGE SCALE GENOMIC DNA]</scope>
    <source>
        <strain evidence="11 12">MIT 97-6194</strain>
    </source>
</reference>
<dbReference type="OrthoDB" id="8901552at2"/>
<accession>A0A347VR64</accession>
<dbReference type="GO" id="GO:0032259">
    <property type="term" value="P:methylation"/>
    <property type="evidence" value="ECO:0007669"/>
    <property type="project" value="UniProtKB-KW"/>
</dbReference>
<evidence type="ECO:0000256" key="2">
    <source>
        <dbReference type="ARBA" id="ARBA00022603"/>
    </source>
</evidence>
<organism evidence="11 12">
    <name type="scientific">Helicobacter saguini</name>
    <dbReference type="NCBI Taxonomy" id="1548018"/>
    <lineage>
        <taxon>Bacteria</taxon>
        <taxon>Pseudomonadati</taxon>
        <taxon>Campylobacterota</taxon>
        <taxon>Epsilonproteobacteria</taxon>
        <taxon>Campylobacterales</taxon>
        <taxon>Helicobacteraceae</taxon>
        <taxon>Helicobacter</taxon>
    </lineage>
</organism>
<evidence type="ECO:0000256" key="6">
    <source>
        <dbReference type="ARBA" id="ARBA00023125"/>
    </source>
</evidence>
<feature type="domain" description="DNA methylase N-4/N-6" evidence="9">
    <location>
        <begin position="13"/>
        <end position="77"/>
    </location>
</feature>
<dbReference type="InterPro" id="IPR017985">
    <property type="entry name" value="MeTrfase_CN4_CS"/>
</dbReference>
<dbReference type="GO" id="GO:0008170">
    <property type="term" value="F:N-methyltransferase activity"/>
    <property type="evidence" value="ECO:0007669"/>
    <property type="project" value="InterPro"/>
</dbReference>
<evidence type="ECO:0000256" key="4">
    <source>
        <dbReference type="ARBA" id="ARBA00022691"/>
    </source>
</evidence>
<proteinExistence type="inferred from homology"/>
<evidence type="ECO:0000256" key="5">
    <source>
        <dbReference type="ARBA" id="ARBA00022747"/>
    </source>
</evidence>
<keyword evidence="12" id="KW-1185">Reference proteome</keyword>